<evidence type="ECO:0000313" key="2">
    <source>
        <dbReference type="Proteomes" id="UP000242469"/>
    </source>
</evidence>
<evidence type="ECO:0000313" key="1">
    <source>
        <dbReference type="EMBL" id="SDZ93103.1"/>
    </source>
</evidence>
<proteinExistence type="predicted"/>
<gene>
    <name evidence="1" type="ORF">SAMN02745729_1018</name>
</gene>
<dbReference type="AlphaFoldDB" id="A0A1H3X1H5"/>
<name>A0A1H3X1H5_9GAMM</name>
<accession>A0A1H3X1H5</accession>
<protein>
    <submittedName>
        <fullName evidence="1">Uncharacterized protein</fullName>
    </submittedName>
</protein>
<reference evidence="2" key="1">
    <citation type="submission" date="2016-10" db="EMBL/GenBank/DDBJ databases">
        <authorList>
            <person name="Varghese N."/>
            <person name="Submissions S."/>
        </authorList>
    </citation>
    <scope>NUCLEOTIDE SEQUENCE [LARGE SCALE GENOMIC DNA]</scope>
    <source>
        <strain evidence="2">DSM 11526</strain>
    </source>
</reference>
<dbReference type="RefSeq" id="WP_091821137.1">
    <property type="nucleotide sequence ID" value="NZ_FNRJ01000001.1"/>
</dbReference>
<keyword evidence="2" id="KW-1185">Reference proteome</keyword>
<dbReference type="Proteomes" id="UP000242469">
    <property type="component" value="Unassembled WGS sequence"/>
</dbReference>
<organism evidence="1 2">
    <name type="scientific">Marinobacterium iners DSM 11526</name>
    <dbReference type="NCBI Taxonomy" id="1122198"/>
    <lineage>
        <taxon>Bacteria</taxon>
        <taxon>Pseudomonadati</taxon>
        <taxon>Pseudomonadota</taxon>
        <taxon>Gammaproteobacteria</taxon>
        <taxon>Oceanospirillales</taxon>
        <taxon>Oceanospirillaceae</taxon>
        <taxon>Marinobacterium</taxon>
    </lineage>
</organism>
<dbReference type="EMBL" id="FNRJ01000001">
    <property type="protein sequence ID" value="SDZ93103.1"/>
    <property type="molecule type" value="Genomic_DNA"/>
</dbReference>
<sequence>MAHFDADRETADRLKRLGWKKESPLDMDLTGADHEFSPELLAEVERLSSSAKALPISAHRRVDYIWWRLLTVFSRPKGWYEGDIASFLVNDALPMVV</sequence>